<dbReference type="AlphaFoldDB" id="A0A518IHB0"/>
<evidence type="ECO:0000313" key="3">
    <source>
        <dbReference type="EMBL" id="QDV52484.1"/>
    </source>
</evidence>
<sequence length="475" mass="53886">MAWPEISIDDFPPERDDEPSSLRQDIIDELTDHFACALNRELLKNPDEQTAKQRVLNQFGDPIKIARQLWLDAMKEKIMSQRIMTGVSVAMAVCGFIVVGLVWSMMKQNESLNLKMLEQLASITDRPQPAQISSVTDEMSQISFQLVQDNKDKKPAIGFVGKLTKTGTQTDQFTVEDVSDESGKLNFGKLPWGKYELSLQSPWGEHNSNWESIGMQFEFTAIPGRKYIETIACPSAAPEKVPVQIKVNWPVELKSDDYFLLCDFREIPFPSNPDQFRLKSARVIQNDSWYYVRNQKKNTTGVYLLNEKNEISQCPLNQKGEFINLALTALNEKTSIKLSYGEYVLSYIYLIQKSDLSKLSEIKRHEFNRIMNLKTGQIITYTRALYDNTGFNATSMFFVPFKNKTRLPNPDDPMKMIVKSNEADGIVLPNQIRFTASKNDQNIWEINLPDLELLKIPEGVQEGSGGALGGRNGAG</sequence>
<evidence type="ECO:0000313" key="4">
    <source>
        <dbReference type="Proteomes" id="UP000318313"/>
    </source>
</evidence>
<reference evidence="3 4" key="1">
    <citation type="submission" date="2019-03" db="EMBL/GenBank/DDBJ databases">
        <title>Deep-cultivation of Planctomycetes and their phenomic and genomic characterization uncovers novel biology.</title>
        <authorList>
            <person name="Wiegand S."/>
            <person name="Jogler M."/>
            <person name="Boedeker C."/>
            <person name="Pinto D."/>
            <person name="Vollmers J."/>
            <person name="Rivas-Marin E."/>
            <person name="Kohn T."/>
            <person name="Peeters S.H."/>
            <person name="Heuer A."/>
            <person name="Rast P."/>
            <person name="Oberbeckmann S."/>
            <person name="Bunk B."/>
            <person name="Jeske O."/>
            <person name="Meyerdierks A."/>
            <person name="Storesund J.E."/>
            <person name="Kallscheuer N."/>
            <person name="Luecker S."/>
            <person name="Lage O.M."/>
            <person name="Pohl T."/>
            <person name="Merkel B.J."/>
            <person name="Hornburger P."/>
            <person name="Mueller R.-W."/>
            <person name="Bruemmer F."/>
            <person name="Labrenz M."/>
            <person name="Spormann A.M."/>
            <person name="Op den Camp H."/>
            <person name="Overmann J."/>
            <person name="Amann R."/>
            <person name="Jetten M.S.M."/>
            <person name="Mascher T."/>
            <person name="Medema M.H."/>
            <person name="Devos D.P."/>
            <person name="Kaster A.-K."/>
            <person name="Ovreas L."/>
            <person name="Rohde M."/>
            <person name="Galperin M.Y."/>
            <person name="Jogler C."/>
        </authorList>
    </citation>
    <scope>NUCLEOTIDE SEQUENCE [LARGE SCALE GENOMIC DNA]</scope>
    <source>
        <strain evidence="3 4">Enr17</strain>
    </source>
</reference>
<keyword evidence="4" id="KW-1185">Reference proteome</keyword>
<proteinExistence type="predicted"/>
<gene>
    <name evidence="3" type="ORF">Enr17x_45470</name>
</gene>
<feature type="region of interest" description="Disordered" evidence="1">
    <location>
        <begin position="1"/>
        <end position="20"/>
    </location>
</feature>
<organism evidence="3 4">
    <name type="scientific">Gimesia fumaroli</name>
    <dbReference type="NCBI Taxonomy" id="2527976"/>
    <lineage>
        <taxon>Bacteria</taxon>
        <taxon>Pseudomonadati</taxon>
        <taxon>Planctomycetota</taxon>
        <taxon>Planctomycetia</taxon>
        <taxon>Planctomycetales</taxon>
        <taxon>Planctomycetaceae</taxon>
        <taxon>Gimesia</taxon>
    </lineage>
</organism>
<accession>A0A518IHB0</accession>
<keyword evidence="2" id="KW-0472">Membrane</keyword>
<dbReference type="Proteomes" id="UP000318313">
    <property type="component" value="Chromosome"/>
</dbReference>
<keyword evidence="2" id="KW-0812">Transmembrane</keyword>
<evidence type="ECO:0000256" key="2">
    <source>
        <dbReference type="SAM" id="Phobius"/>
    </source>
</evidence>
<evidence type="ECO:0000256" key="1">
    <source>
        <dbReference type="SAM" id="MobiDB-lite"/>
    </source>
</evidence>
<dbReference type="EMBL" id="CP037452">
    <property type="protein sequence ID" value="QDV52484.1"/>
    <property type="molecule type" value="Genomic_DNA"/>
</dbReference>
<protein>
    <submittedName>
        <fullName evidence="3">Uncharacterized protein</fullName>
    </submittedName>
</protein>
<dbReference type="KEGG" id="gfm:Enr17x_45470"/>
<keyword evidence="2" id="KW-1133">Transmembrane helix</keyword>
<feature type="transmembrane region" description="Helical" evidence="2">
    <location>
        <begin position="83"/>
        <end position="106"/>
    </location>
</feature>
<name>A0A518IHB0_9PLAN</name>